<dbReference type="InterPro" id="IPR058625">
    <property type="entry name" value="MdtA-like_BSH"/>
</dbReference>
<dbReference type="GO" id="GO:0055085">
    <property type="term" value="P:transmembrane transport"/>
    <property type="evidence" value="ECO:0007669"/>
    <property type="project" value="InterPro"/>
</dbReference>
<dbReference type="InterPro" id="IPR058634">
    <property type="entry name" value="AaeA-lik-b-barrel"/>
</dbReference>
<name>A0A9X0QB24_9BACT</name>
<dbReference type="Gene3D" id="2.40.50.100">
    <property type="match status" value="1"/>
</dbReference>
<evidence type="ECO:0000256" key="3">
    <source>
        <dbReference type="SAM" id="Phobius"/>
    </source>
</evidence>
<dbReference type="EMBL" id="JACHEB010000001">
    <property type="protein sequence ID" value="MBB5327018.1"/>
    <property type="molecule type" value="Genomic_DNA"/>
</dbReference>
<comment type="caution">
    <text evidence="6">The sequence shown here is derived from an EMBL/GenBank/DDBJ whole genome shotgun (WGS) entry which is preliminary data.</text>
</comment>
<evidence type="ECO:0000313" key="7">
    <source>
        <dbReference type="Proteomes" id="UP000535182"/>
    </source>
</evidence>
<dbReference type="PANTHER" id="PTHR30386">
    <property type="entry name" value="MEMBRANE FUSION SUBUNIT OF EMRAB-TOLC MULTIDRUG EFFLUX PUMP"/>
    <property type="match status" value="1"/>
</dbReference>
<proteinExistence type="predicted"/>
<protein>
    <submittedName>
        <fullName evidence="6">Membrane fusion protein (Multidrug efflux system)</fullName>
    </submittedName>
</protein>
<feature type="region of interest" description="Disordered" evidence="2">
    <location>
        <begin position="1"/>
        <end position="23"/>
    </location>
</feature>
<feature type="domain" description="Multidrug resistance protein MdtA-like barrel-sandwich hybrid" evidence="4">
    <location>
        <begin position="76"/>
        <end position="331"/>
    </location>
</feature>
<keyword evidence="7" id="KW-1185">Reference proteome</keyword>
<dbReference type="RefSeq" id="WP_183973343.1">
    <property type="nucleotide sequence ID" value="NZ_JACHEB010000001.1"/>
</dbReference>
<sequence>MSSTPTPPAPTPESSKAPTPQTTPSFLATAGKAIRDLPLLGKIALIALLLILLVVCYIWMGQVTTEDAQVDAHITAVASQVSGYVVALPINDNVDVKAGDVLVQIDPREYKAEVDQAKASFDLSQAEANAAKLQIGLTRGTTTHSTGGAVAQSQSDTADYSMAQTQLERAATANLLQAKAEVAAKRATNERAQADLERYKPLVETNDVSKFQFDAVDAAARVAQSDLAASEQQLVAAEQNVEIAKATLSSSKARVARSQSLLLESRAREQQVPITESTYKSALAGVERAKAVWDQALLNLGYTTIIAPITGQVTQLTVHLGQYVLPGNLLFTLVPLDKVYITANFKETQMAHVHPGQRAKIHVDTYNRDFEGIVDSIAGAAGSRQALLPPQNATGNFIKVVQRLPVKILVNQSQDSRFVLRPGMNVEATIYTR</sequence>
<organism evidence="6 7">
    <name type="scientific">Tunturiibacter gelidiferens</name>
    <dbReference type="NCBI Taxonomy" id="3069689"/>
    <lineage>
        <taxon>Bacteria</taxon>
        <taxon>Pseudomonadati</taxon>
        <taxon>Acidobacteriota</taxon>
        <taxon>Terriglobia</taxon>
        <taxon>Terriglobales</taxon>
        <taxon>Acidobacteriaceae</taxon>
        <taxon>Tunturiibacter</taxon>
    </lineage>
</organism>
<evidence type="ECO:0000259" key="5">
    <source>
        <dbReference type="Pfam" id="PF25963"/>
    </source>
</evidence>
<keyword evidence="3" id="KW-1133">Transmembrane helix</keyword>
<reference evidence="6 7" key="1">
    <citation type="submission" date="2020-08" db="EMBL/GenBank/DDBJ databases">
        <title>Genomic Encyclopedia of Type Strains, Phase IV (KMG-V): Genome sequencing to study the core and pangenomes of soil and plant-associated prokaryotes.</title>
        <authorList>
            <person name="Whitman W."/>
        </authorList>
    </citation>
    <scope>NUCLEOTIDE SEQUENCE [LARGE SCALE GENOMIC DNA]</scope>
    <source>
        <strain evidence="6 7">X5P2</strain>
    </source>
</reference>
<dbReference type="SUPFAM" id="SSF111369">
    <property type="entry name" value="HlyD-like secretion proteins"/>
    <property type="match status" value="2"/>
</dbReference>
<evidence type="ECO:0000256" key="2">
    <source>
        <dbReference type="SAM" id="MobiDB-lite"/>
    </source>
</evidence>
<dbReference type="Proteomes" id="UP000535182">
    <property type="component" value="Unassembled WGS sequence"/>
</dbReference>
<keyword evidence="1" id="KW-0175">Coiled coil</keyword>
<dbReference type="Pfam" id="PF25963">
    <property type="entry name" value="Beta-barrel_AAEA"/>
    <property type="match status" value="1"/>
</dbReference>
<dbReference type="Pfam" id="PF25917">
    <property type="entry name" value="BSH_RND"/>
    <property type="match status" value="1"/>
</dbReference>
<dbReference type="AlphaFoldDB" id="A0A9X0QB24"/>
<dbReference type="PRINTS" id="PR01490">
    <property type="entry name" value="RTXTOXIND"/>
</dbReference>
<accession>A0A9X0QB24</accession>
<dbReference type="Gene3D" id="1.10.287.470">
    <property type="entry name" value="Helix hairpin bin"/>
    <property type="match status" value="2"/>
</dbReference>
<feature type="coiled-coil region" evidence="1">
    <location>
        <begin position="220"/>
        <end position="247"/>
    </location>
</feature>
<feature type="domain" description="p-hydroxybenzoic acid efflux pump subunit AaeA-like beta-barrel" evidence="5">
    <location>
        <begin position="339"/>
        <end position="417"/>
    </location>
</feature>
<evidence type="ECO:0000256" key="1">
    <source>
        <dbReference type="SAM" id="Coils"/>
    </source>
</evidence>
<dbReference type="InterPro" id="IPR050739">
    <property type="entry name" value="MFP"/>
</dbReference>
<feature type="transmembrane region" description="Helical" evidence="3">
    <location>
        <begin position="39"/>
        <end position="60"/>
    </location>
</feature>
<dbReference type="PANTHER" id="PTHR30386:SF24">
    <property type="entry name" value="MULTIDRUG RESISTANCE EFFLUX PUMP"/>
    <property type="match status" value="1"/>
</dbReference>
<feature type="compositionally biased region" description="Pro residues" evidence="2">
    <location>
        <begin position="1"/>
        <end position="11"/>
    </location>
</feature>
<evidence type="ECO:0000259" key="4">
    <source>
        <dbReference type="Pfam" id="PF25917"/>
    </source>
</evidence>
<gene>
    <name evidence="6" type="ORF">HDF14_000612</name>
</gene>
<keyword evidence="3" id="KW-0472">Membrane</keyword>
<dbReference type="Gene3D" id="2.40.30.170">
    <property type="match status" value="1"/>
</dbReference>
<keyword evidence="3" id="KW-0812">Transmembrane</keyword>
<evidence type="ECO:0000313" key="6">
    <source>
        <dbReference type="EMBL" id="MBB5327018.1"/>
    </source>
</evidence>